<proteinExistence type="predicted"/>
<dbReference type="Pfam" id="PF10604">
    <property type="entry name" value="Polyketide_cyc2"/>
    <property type="match status" value="1"/>
</dbReference>
<accession>A0ABT1I7V0</accession>
<gene>
    <name evidence="1" type="ORF">LV75_001155</name>
</gene>
<protein>
    <submittedName>
        <fullName evidence="1">Polyketide cyclase / dehydrase and lipid transport</fullName>
    </submittedName>
</protein>
<dbReference type="SUPFAM" id="SSF55961">
    <property type="entry name" value="Bet v1-like"/>
    <property type="match status" value="1"/>
</dbReference>
<dbReference type="Proteomes" id="UP001205185">
    <property type="component" value="Unassembled WGS sequence"/>
</dbReference>
<comment type="caution">
    <text evidence="1">The sequence shown here is derived from an EMBL/GenBank/DDBJ whole genome shotgun (WGS) entry which is preliminary data.</text>
</comment>
<dbReference type="RefSeq" id="WP_253885578.1">
    <property type="nucleotide sequence ID" value="NZ_BAAAVB010000001.1"/>
</dbReference>
<name>A0ABT1I7V0_9PSEU</name>
<dbReference type="InterPro" id="IPR019587">
    <property type="entry name" value="Polyketide_cyclase/dehydratase"/>
</dbReference>
<dbReference type="CDD" id="cd08862">
    <property type="entry name" value="SRPBCC_Smu440-like"/>
    <property type="match status" value="1"/>
</dbReference>
<dbReference type="InterPro" id="IPR023393">
    <property type="entry name" value="START-like_dom_sf"/>
</dbReference>
<dbReference type="EMBL" id="JAMTCO010000003">
    <property type="protein sequence ID" value="MCP2268668.1"/>
    <property type="molecule type" value="Genomic_DNA"/>
</dbReference>
<evidence type="ECO:0000313" key="1">
    <source>
        <dbReference type="EMBL" id="MCP2268668.1"/>
    </source>
</evidence>
<sequence>MRFGTGVDIAAPAARVWEIYRDIERWPEWTASVTSITALDPGPLRIGTRARIRQPRLPATVWTITELDDGRAWTWVAGGPGARTVATHVVEPRGDGARAELSLEMTGPLGLLVAKLTAGLTDRYLALEAEGLKARAEGVRG</sequence>
<dbReference type="Gene3D" id="3.30.530.20">
    <property type="match status" value="1"/>
</dbReference>
<organism evidence="1 2">
    <name type="scientific">Actinokineospora diospyrosa</name>
    <dbReference type="NCBI Taxonomy" id="103728"/>
    <lineage>
        <taxon>Bacteria</taxon>
        <taxon>Bacillati</taxon>
        <taxon>Actinomycetota</taxon>
        <taxon>Actinomycetes</taxon>
        <taxon>Pseudonocardiales</taxon>
        <taxon>Pseudonocardiaceae</taxon>
        <taxon>Actinokineospora</taxon>
    </lineage>
</organism>
<evidence type="ECO:0000313" key="2">
    <source>
        <dbReference type="Proteomes" id="UP001205185"/>
    </source>
</evidence>
<keyword evidence="2" id="KW-1185">Reference proteome</keyword>
<reference evidence="1 2" key="1">
    <citation type="submission" date="2022-06" db="EMBL/GenBank/DDBJ databases">
        <title>Genomic Encyclopedia of Archaeal and Bacterial Type Strains, Phase II (KMG-II): from individual species to whole genera.</title>
        <authorList>
            <person name="Goeker M."/>
        </authorList>
    </citation>
    <scope>NUCLEOTIDE SEQUENCE [LARGE SCALE GENOMIC DNA]</scope>
    <source>
        <strain evidence="1 2">DSM 44255</strain>
    </source>
</reference>